<dbReference type="Gene3D" id="3.40.630.30">
    <property type="match status" value="1"/>
</dbReference>
<dbReference type="PANTHER" id="PTHR43420">
    <property type="entry name" value="ACETYLTRANSFERASE"/>
    <property type="match status" value="1"/>
</dbReference>
<dbReference type="CDD" id="cd04301">
    <property type="entry name" value="NAT_SF"/>
    <property type="match status" value="1"/>
</dbReference>
<dbReference type="SUPFAM" id="SSF55729">
    <property type="entry name" value="Acyl-CoA N-acyltransferases (Nat)"/>
    <property type="match status" value="1"/>
</dbReference>
<dbReference type="PROSITE" id="PS51186">
    <property type="entry name" value="GNAT"/>
    <property type="match status" value="1"/>
</dbReference>
<evidence type="ECO:0000313" key="3">
    <source>
        <dbReference type="EMBL" id="PAE87181.1"/>
    </source>
</evidence>
<dbReference type="Pfam" id="PF00583">
    <property type="entry name" value="Acetyltransf_1"/>
    <property type="match status" value="1"/>
</dbReference>
<accession>A0A268NUW0</accession>
<dbReference type="InterPro" id="IPR000182">
    <property type="entry name" value="GNAT_dom"/>
</dbReference>
<sequence length="166" mass="19246">MDIKQVQTSNDISELARLGADIWQQHYVTIISHEQIAYMLDKFQSVQAITEQIEKQGYEYYFLIANGEKIGYIGAKQEEGKLFLSKCYIEKSHRGKGYASQAFAFLETLCQKRGLTKMWLTVNRHNKDSIAVYEKKGFQKVRTQIADIGNGYVMDDYIMEKELVDH</sequence>
<dbReference type="GO" id="GO:0016747">
    <property type="term" value="F:acyltransferase activity, transferring groups other than amino-acyl groups"/>
    <property type="evidence" value="ECO:0007669"/>
    <property type="project" value="InterPro"/>
</dbReference>
<dbReference type="Proteomes" id="UP000216207">
    <property type="component" value="Unassembled WGS sequence"/>
</dbReference>
<dbReference type="AlphaFoldDB" id="A0A268NUW0"/>
<proteinExistence type="predicted"/>
<evidence type="ECO:0000256" key="1">
    <source>
        <dbReference type="ARBA" id="ARBA00022679"/>
    </source>
</evidence>
<comment type="caution">
    <text evidence="3">The sequence shown here is derived from an EMBL/GenBank/DDBJ whole genome shotgun (WGS) entry which is preliminary data.</text>
</comment>
<keyword evidence="1 3" id="KW-0808">Transferase</keyword>
<protein>
    <submittedName>
        <fullName evidence="3">N-acetyltransferase</fullName>
    </submittedName>
</protein>
<dbReference type="RefSeq" id="WP_035205739.1">
    <property type="nucleotide sequence ID" value="NZ_BOQQ01000004.1"/>
</dbReference>
<reference evidence="3 4" key="1">
    <citation type="submission" date="2017-07" db="EMBL/GenBank/DDBJ databases">
        <title>Isolation and whole genome analysis of endospore-forming bacteria from heroin.</title>
        <authorList>
            <person name="Kalinowski J."/>
            <person name="Ahrens B."/>
            <person name="Al-Dilaimi A."/>
            <person name="Winkler A."/>
            <person name="Wibberg D."/>
            <person name="Schleenbecker U."/>
            <person name="Ruckert C."/>
            <person name="Wolfel R."/>
            <person name="Grass G."/>
        </authorList>
    </citation>
    <scope>NUCLEOTIDE SEQUENCE [LARGE SCALE GENOMIC DNA]</scope>
    <source>
        <strain evidence="3 4">7539</strain>
    </source>
</reference>
<keyword evidence="2" id="KW-0012">Acyltransferase</keyword>
<organism evidence="3 4">
    <name type="scientific">Shouchella clausii</name>
    <name type="common">Alkalihalobacillus clausii</name>
    <dbReference type="NCBI Taxonomy" id="79880"/>
    <lineage>
        <taxon>Bacteria</taxon>
        <taxon>Bacillati</taxon>
        <taxon>Bacillota</taxon>
        <taxon>Bacilli</taxon>
        <taxon>Bacillales</taxon>
        <taxon>Bacillaceae</taxon>
        <taxon>Shouchella</taxon>
    </lineage>
</organism>
<name>A0A268NUW0_SHOCL</name>
<dbReference type="InterPro" id="IPR050680">
    <property type="entry name" value="YpeA/RimI_acetyltransf"/>
</dbReference>
<dbReference type="EMBL" id="NPCC01000038">
    <property type="protein sequence ID" value="PAE87181.1"/>
    <property type="molecule type" value="Genomic_DNA"/>
</dbReference>
<gene>
    <name evidence="3" type="ORF">CHH72_19455</name>
</gene>
<evidence type="ECO:0000256" key="2">
    <source>
        <dbReference type="ARBA" id="ARBA00023315"/>
    </source>
</evidence>
<evidence type="ECO:0000313" key="4">
    <source>
        <dbReference type="Proteomes" id="UP000216207"/>
    </source>
</evidence>
<dbReference type="InterPro" id="IPR016181">
    <property type="entry name" value="Acyl_CoA_acyltransferase"/>
</dbReference>